<gene>
    <name evidence="1" type="ORF">HLVA_18130</name>
</gene>
<evidence type="ECO:0008006" key="3">
    <source>
        <dbReference type="Google" id="ProtNLM"/>
    </source>
</evidence>
<proteinExistence type="predicted"/>
<dbReference type="Pfam" id="PF26363">
    <property type="entry name" value="Phospholipase-like"/>
    <property type="match status" value="1"/>
</dbReference>
<dbReference type="Gene3D" id="3.40.50.1820">
    <property type="entry name" value="alpha/beta hydrolase"/>
    <property type="match status" value="1"/>
</dbReference>
<sequence length="324" mass="37061">MADLAYERYEKKDEGDDLEKVLKKHHFNDTTESGNSERQQRWNYFTERMEGWKLLEGFDLSKYKGEYKDQPESIKAQYEGFYAAAFEKDNEIVIAYRGTDKEVGGKKSFKNFMEEHIYTNGQIVCGMPGIQFKLAEDFYNYILTKNIDSNILITGHSLGGGLSQYVSVIGAENISKTVIWNGVGVAGFSRMNGYELFGTEAILTKLSWKEIFDSTGEKGKYILKEFIQAGFVKTNGTYLVSPNTEFVDIPNNLIKIPTKEELKNIISKGLDEYLKSNANGLNYWDESSKIEIEKNSLTSKDSLDYSIELLEKKKDLWIIIIIKT</sequence>
<dbReference type="KEGG" id="haby:HLVA_18130"/>
<keyword evidence="2" id="KW-1185">Reference proteome</keyword>
<evidence type="ECO:0000313" key="2">
    <source>
        <dbReference type="Proteomes" id="UP001321582"/>
    </source>
</evidence>
<evidence type="ECO:0000313" key="1">
    <source>
        <dbReference type="EMBL" id="BDU51244.1"/>
    </source>
</evidence>
<reference evidence="1 2" key="1">
    <citation type="submission" date="2022-11" db="EMBL/GenBank/DDBJ databases">
        <title>Haliovirga abyssi gen. nov., sp. nov., a mesophilic fermentative bacterium isolated from the Iheya North hydrothermal field and the proposal of Haliovirgaceae fam. nov.</title>
        <authorList>
            <person name="Miyazaki U."/>
            <person name="Tame A."/>
            <person name="Miyazaki J."/>
            <person name="Takai K."/>
            <person name="Sawayama S."/>
            <person name="Kitajima M."/>
            <person name="Okamoto A."/>
            <person name="Nakagawa S."/>
        </authorList>
    </citation>
    <scope>NUCLEOTIDE SEQUENCE [LARGE SCALE GENOMIC DNA]</scope>
    <source>
        <strain evidence="1 2">IC12</strain>
    </source>
</reference>
<protein>
    <recommendedName>
        <fullName evidence="3">DUF2974 domain-containing protein</fullName>
    </recommendedName>
</protein>
<dbReference type="EMBL" id="AP027059">
    <property type="protein sequence ID" value="BDU51244.1"/>
    <property type="molecule type" value="Genomic_DNA"/>
</dbReference>
<dbReference type="AlphaFoldDB" id="A0AAU9D5I7"/>
<dbReference type="Proteomes" id="UP001321582">
    <property type="component" value="Chromosome"/>
</dbReference>
<dbReference type="SUPFAM" id="SSF53474">
    <property type="entry name" value="alpha/beta-Hydrolases"/>
    <property type="match status" value="1"/>
</dbReference>
<accession>A0AAU9D5I7</accession>
<dbReference type="InterPro" id="IPR029058">
    <property type="entry name" value="AB_hydrolase_fold"/>
</dbReference>
<name>A0AAU9D5I7_9FUSO</name>
<organism evidence="1 2">
    <name type="scientific">Haliovirga abyssi</name>
    <dbReference type="NCBI Taxonomy" id="2996794"/>
    <lineage>
        <taxon>Bacteria</taxon>
        <taxon>Fusobacteriati</taxon>
        <taxon>Fusobacteriota</taxon>
        <taxon>Fusobacteriia</taxon>
        <taxon>Fusobacteriales</taxon>
        <taxon>Haliovirgaceae</taxon>
        <taxon>Haliovirga</taxon>
    </lineage>
</organism>
<dbReference type="RefSeq" id="WP_307904095.1">
    <property type="nucleotide sequence ID" value="NZ_AP027059.1"/>
</dbReference>